<evidence type="ECO:0000256" key="1">
    <source>
        <dbReference type="SAM" id="MobiDB-lite"/>
    </source>
</evidence>
<dbReference type="InterPro" id="IPR011050">
    <property type="entry name" value="Pectin_lyase_fold/virulence"/>
</dbReference>
<comment type="caution">
    <text evidence="4">The sequence shown here is derived from an EMBL/GenBank/DDBJ whole genome shotgun (WGS) entry which is preliminary data.</text>
</comment>
<dbReference type="SMART" id="SM00912">
    <property type="entry name" value="Haemagg_act"/>
    <property type="match status" value="1"/>
</dbReference>
<feature type="domain" description="Filamentous haemagglutinin FhaB/tRNA nuclease CdiA-like TPS" evidence="3">
    <location>
        <begin position="33"/>
        <end position="146"/>
    </location>
</feature>
<sequence>MPRFTSRSLYPVILSGLSSTLLCFPALAQFVVPAADGVGTTVSPVNGDRFDITGGTQAGSNLFHSFEQFGLTQGQIANFIAQPEIRNVLGRVVGGDPSFINGLVQLSNSNANLYLLNPAGIVFGRHSSLNVPAAFYGTTADAIGFAGDRRFNAVGSNDWTTLTGAPNSFIFESPNSGSIVNFGQLAVREGQNLSLIAGNTITLGQLSAPGGTIAIAAVPGENRVRLSQEGHLLSLDLPLNPENSNPLQGLTPLDLPQLLTGSGVAAPNGSGNTIVSGTVDVSGNLGGQVNIIGDRATLTNAEVNASGLLGGGAINIGGSFQGNGPLPNSQITAIDTNTIINAHALDRGDGGNIVIWSDNSTEFFGQIGARGGFASGNGGFVEVSGKSFLDYQGTVDTTALQGTNGTLLLDPTTIEVVTRETAQTNNLADADRVSDIDIDRANRVTRLDAAAINNSSSNVILEAEESINFRAPINITQPGIGLTARAGTEIFVDNGITTNGGDLLLNASNVGADSPLRTRGGTVGLAAANIGVDNIDTSSQFGAGGTVQITAQEALSTGRIDTSSSLGDGGSVTINSEAREILTGRINSSSTAGRGGDVSLNAFANIIVNSINAEGATAGGNIELTANQFVRATDRFTARNGVSVSLSTASDDDSRGGTITIEHGGNESIPFIIGNSTSNGTAAAITRGNSTDESTIFPTLNLFSSEMKDRDRIQILTGTIFDEPFAPPEMPTGESLESLPPSPSPQGMQRSAAQVAASRDPRAIALSQSVGRSSTSASVQRASAAENSDSVFSSSGSDEIFSQIEGLDDVRATVSGHLDGGNLNAAVLSADRLFSDRLSVYTGELYGVGEDEQSLEQFQQRLGEIEAITGKKTVIIYVLSRPEQLDLIVVTPDGQSIYRHVPNLNQANVLETVRKFREELTNIRKRNTISYLPYSQQLYEWIVAPIEDILDEMGADILAFSMDLGLNSIPLAALHDGEQFLIEKYSLGLIPSILLTNTDYQALQNSQVLAFGASEFQQQAPLPAVPVELSTITEQLWTGKSFLNEQFTLDNLISQREVSPAGILHLATHAEFNAGSPQNSYIQLWDEQLTLDNLPNLGWNDPQVELLVLSACRTAVGDPFAELGFAGLAVQAGVKSALASLWYVSDEGTLALMTQFYEQLQNAAIKSEALRAAQLAMLRGEVRIEGDRLRGNRGESVILPSSLRRLGTGKLAHPYYWSGFTMIGSPW</sequence>
<dbReference type="InterPro" id="IPR008638">
    <property type="entry name" value="FhaB/CdiA-like_TPS"/>
</dbReference>
<dbReference type="RefSeq" id="WP_283756523.1">
    <property type="nucleotide sequence ID" value="NZ_JAQOSQ010000001.1"/>
</dbReference>
<evidence type="ECO:0000256" key="2">
    <source>
        <dbReference type="SAM" id="SignalP"/>
    </source>
</evidence>
<keyword evidence="2" id="KW-0732">Signal</keyword>
<feature type="compositionally biased region" description="Polar residues" evidence="1">
    <location>
        <begin position="766"/>
        <end position="787"/>
    </location>
</feature>
<dbReference type="Pfam" id="PF05860">
    <property type="entry name" value="TPS"/>
    <property type="match status" value="1"/>
</dbReference>
<dbReference type="EMBL" id="JAQOSQ010000001">
    <property type="protein sequence ID" value="MDJ1181874.1"/>
    <property type="molecule type" value="Genomic_DNA"/>
</dbReference>
<name>A0ABT7BRQ2_9CYAN</name>
<feature type="signal peptide" evidence="2">
    <location>
        <begin position="1"/>
        <end position="28"/>
    </location>
</feature>
<dbReference type="InterPro" id="IPR012334">
    <property type="entry name" value="Pectin_lyas_fold"/>
</dbReference>
<protein>
    <submittedName>
        <fullName evidence="4">CHAT domain-containing protein</fullName>
    </submittedName>
</protein>
<dbReference type="Proteomes" id="UP001232992">
    <property type="component" value="Unassembled WGS sequence"/>
</dbReference>
<dbReference type="InterPro" id="IPR024983">
    <property type="entry name" value="CHAT_dom"/>
</dbReference>
<dbReference type="Pfam" id="PF12770">
    <property type="entry name" value="CHAT"/>
    <property type="match status" value="1"/>
</dbReference>
<accession>A0ABT7BRQ2</accession>
<dbReference type="SUPFAM" id="SSF51126">
    <property type="entry name" value="Pectin lyase-like"/>
    <property type="match status" value="1"/>
</dbReference>
<evidence type="ECO:0000259" key="3">
    <source>
        <dbReference type="SMART" id="SM00912"/>
    </source>
</evidence>
<feature type="region of interest" description="Disordered" evidence="1">
    <location>
        <begin position="721"/>
        <end position="793"/>
    </location>
</feature>
<keyword evidence="5" id="KW-1185">Reference proteome</keyword>
<organism evidence="4 5">
    <name type="scientific">Roseofilum casamattae BLCC-M143</name>
    <dbReference type="NCBI Taxonomy" id="3022442"/>
    <lineage>
        <taxon>Bacteria</taxon>
        <taxon>Bacillati</taxon>
        <taxon>Cyanobacteriota</taxon>
        <taxon>Cyanophyceae</taxon>
        <taxon>Desertifilales</taxon>
        <taxon>Desertifilaceae</taxon>
        <taxon>Roseofilum</taxon>
        <taxon>Roseofilum casamattae</taxon>
    </lineage>
</organism>
<evidence type="ECO:0000313" key="4">
    <source>
        <dbReference type="EMBL" id="MDJ1181874.1"/>
    </source>
</evidence>
<proteinExistence type="predicted"/>
<reference evidence="4 5" key="1">
    <citation type="submission" date="2023-01" db="EMBL/GenBank/DDBJ databases">
        <title>Novel diversity within Roseofilum (Cyanobacteria; Desertifilaceae) from marine benthic mats with descriptions of four novel species.</title>
        <authorList>
            <person name="Wang Y."/>
            <person name="Berthold D.E."/>
            <person name="Hu J."/>
            <person name="Lefler F.W."/>
            <person name="Laughinghouse H.D. IV."/>
        </authorList>
    </citation>
    <scope>NUCLEOTIDE SEQUENCE [LARGE SCALE GENOMIC DNA]</scope>
    <source>
        <strain evidence="4 5">BLCC-M143</strain>
    </source>
</reference>
<dbReference type="Gene3D" id="2.160.20.10">
    <property type="entry name" value="Single-stranded right-handed beta-helix, Pectin lyase-like"/>
    <property type="match status" value="1"/>
</dbReference>
<dbReference type="NCBIfam" id="TIGR01901">
    <property type="entry name" value="adhes_NPXG"/>
    <property type="match status" value="1"/>
</dbReference>
<feature type="chain" id="PRO_5046155493" evidence="2">
    <location>
        <begin position="29"/>
        <end position="1227"/>
    </location>
</feature>
<gene>
    <name evidence="4" type="ORF">PMH09_01580</name>
</gene>
<evidence type="ECO:0000313" key="5">
    <source>
        <dbReference type="Proteomes" id="UP001232992"/>
    </source>
</evidence>